<sequence>MELFRNGIFLILTAVLVSCEDDRPLVSIEDGLIRGTFKESFNGRKYMSFEGIPYAQPPIQKLRFKEPEAIEPWPGVLDATTTYTCIQIGLGGKVSGQEDCLYLNVYVPREKLNPEEKLDVIVHIHGGAFMMGDVVYVNFNYRLGPFGFLSVGDITFHGNYGLKDQTMVLQWVQKNIEKFGGNKNSVTIIGLSAGGASVHLHYFAEISKGLFHRGFAQSGMALNPWVLKQDAWPSAQVVIDEVGCADENIKVTYRCMKQRTGLQIAQAVQKLYKDPLLPLTPFAPTTETFIPYAFLNAAPYIHLGAKQVYDVPLLVSVTTEEGTLPAAMFYNRIDELNERWNYWLPYLLEYYFFFTNTTTTGSLTCWNTTNTTTRGNERWNYWLPYLLEYYQYDDERKDEISAKIKEFYFKGAEKSAKLQANATESKVYFMLMGYGGEPIADDNNPLFVNGLGVGHGHDMKFYYDTRPLGFKEVQTEDDIRMKDMLVDMVVEFAKTGKPQIGDIEFQPVPKSGNLKYLSIKGPDDIGMKSTKRLGAHEFWKSLELREDEHIYIIGEKTIEIL</sequence>
<dbReference type="Pfam" id="PF00135">
    <property type="entry name" value="COesterase"/>
    <property type="match status" value="1"/>
</dbReference>
<protein>
    <recommendedName>
        <fullName evidence="6">Carboxylic ester hydrolase</fullName>
        <ecNumber evidence="6">3.1.1.-</ecNumber>
    </recommendedName>
</protein>
<dbReference type="InterPro" id="IPR029058">
    <property type="entry name" value="AB_hydrolase_fold"/>
</dbReference>
<keyword evidence="6" id="KW-0732">Signal</keyword>
<dbReference type="PROSITE" id="PS00941">
    <property type="entry name" value="CARBOXYLESTERASE_B_2"/>
    <property type="match status" value="1"/>
</dbReference>
<evidence type="ECO:0000259" key="7">
    <source>
        <dbReference type="Pfam" id="PF00135"/>
    </source>
</evidence>
<evidence type="ECO:0000313" key="8">
    <source>
        <dbReference type="EMBL" id="KAK9720293.1"/>
    </source>
</evidence>
<evidence type="ECO:0000256" key="3">
    <source>
        <dbReference type="ARBA" id="ARBA00022801"/>
    </source>
</evidence>
<evidence type="ECO:0000256" key="6">
    <source>
        <dbReference type="RuleBase" id="RU361235"/>
    </source>
</evidence>
<dbReference type="Proteomes" id="UP001458880">
    <property type="component" value="Unassembled WGS sequence"/>
</dbReference>
<keyword evidence="4" id="KW-1015">Disulfide bond</keyword>
<organism evidence="8 9">
    <name type="scientific">Popillia japonica</name>
    <name type="common">Japanese beetle</name>
    <dbReference type="NCBI Taxonomy" id="7064"/>
    <lineage>
        <taxon>Eukaryota</taxon>
        <taxon>Metazoa</taxon>
        <taxon>Ecdysozoa</taxon>
        <taxon>Arthropoda</taxon>
        <taxon>Hexapoda</taxon>
        <taxon>Insecta</taxon>
        <taxon>Pterygota</taxon>
        <taxon>Neoptera</taxon>
        <taxon>Endopterygota</taxon>
        <taxon>Coleoptera</taxon>
        <taxon>Polyphaga</taxon>
        <taxon>Scarabaeiformia</taxon>
        <taxon>Scarabaeidae</taxon>
        <taxon>Rutelinae</taxon>
        <taxon>Popillia</taxon>
    </lineage>
</organism>
<dbReference type="InterPro" id="IPR002018">
    <property type="entry name" value="CarbesteraseB"/>
</dbReference>
<dbReference type="Gene3D" id="3.40.50.1820">
    <property type="entry name" value="alpha/beta hydrolase"/>
    <property type="match status" value="1"/>
</dbReference>
<proteinExistence type="inferred from homology"/>
<dbReference type="PANTHER" id="PTHR11559">
    <property type="entry name" value="CARBOXYLESTERASE"/>
    <property type="match status" value="1"/>
</dbReference>
<dbReference type="PROSITE" id="PS51257">
    <property type="entry name" value="PROKAR_LIPOPROTEIN"/>
    <property type="match status" value="1"/>
</dbReference>
<evidence type="ECO:0000256" key="4">
    <source>
        <dbReference type="ARBA" id="ARBA00023157"/>
    </source>
</evidence>
<dbReference type="GO" id="GO:0052689">
    <property type="term" value="F:carboxylic ester hydrolase activity"/>
    <property type="evidence" value="ECO:0007669"/>
    <property type="project" value="UniProtKB-KW"/>
</dbReference>
<evidence type="ECO:0000313" key="9">
    <source>
        <dbReference type="Proteomes" id="UP001458880"/>
    </source>
</evidence>
<evidence type="ECO:0000256" key="5">
    <source>
        <dbReference type="ARBA" id="ARBA00023180"/>
    </source>
</evidence>
<comment type="caution">
    <text evidence="8">The sequence shown here is derived from an EMBL/GenBank/DDBJ whole genome shotgun (WGS) entry which is preliminary data.</text>
</comment>
<keyword evidence="9" id="KW-1185">Reference proteome</keyword>
<gene>
    <name evidence="8" type="ORF">QE152_g22124</name>
</gene>
<dbReference type="InterPro" id="IPR050309">
    <property type="entry name" value="Type-B_Carboxylest/Lipase"/>
</dbReference>
<dbReference type="SUPFAM" id="SSF53474">
    <property type="entry name" value="alpha/beta-Hydrolases"/>
    <property type="match status" value="1"/>
</dbReference>
<dbReference type="InterPro" id="IPR019819">
    <property type="entry name" value="Carboxylesterase_B_CS"/>
</dbReference>
<dbReference type="PROSITE" id="PS00122">
    <property type="entry name" value="CARBOXYLESTERASE_B_1"/>
    <property type="match status" value="1"/>
</dbReference>
<name>A0AAW1KLM8_POPJA</name>
<keyword evidence="5" id="KW-0325">Glycoprotein</keyword>
<dbReference type="EC" id="3.1.1.-" evidence="6"/>
<feature type="chain" id="PRO_5043100170" description="Carboxylic ester hydrolase" evidence="6">
    <location>
        <begin position="20"/>
        <end position="561"/>
    </location>
</feature>
<dbReference type="InterPro" id="IPR019826">
    <property type="entry name" value="Carboxylesterase_B_AS"/>
</dbReference>
<dbReference type="AlphaFoldDB" id="A0AAW1KLM8"/>
<keyword evidence="3 6" id="KW-0378">Hydrolase</keyword>
<reference evidence="8 9" key="1">
    <citation type="journal article" date="2024" name="BMC Genomics">
        <title>De novo assembly and annotation of Popillia japonica's genome with initial clues to its potential as an invasive pest.</title>
        <authorList>
            <person name="Cucini C."/>
            <person name="Boschi S."/>
            <person name="Funari R."/>
            <person name="Cardaioli E."/>
            <person name="Iannotti N."/>
            <person name="Marturano G."/>
            <person name="Paoli F."/>
            <person name="Bruttini M."/>
            <person name="Carapelli A."/>
            <person name="Frati F."/>
            <person name="Nardi F."/>
        </authorList>
    </citation>
    <scope>NUCLEOTIDE SEQUENCE [LARGE SCALE GENOMIC DNA]</scope>
    <source>
        <strain evidence="8">DMR45628</strain>
    </source>
</reference>
<feature type="domain" description="Carboxylesterase type B" evidence="7">
    <location>
        <begin position="23"/>
        <end position="527"/>
    </location>
</feature>
<accession>A0AAW1KLM8</accession>
<evidence type="ECO:0000256" key="2">
    <source>
        <dbReference type="ARBA" id="ARBA00022487"/>
    </source>
</evidence>
<keyword evidence="2" id="KW-0719">Serine esterase</keyword>
<dbReference type="EMBL" id="JASPKY010000211">
    <property type="protein sequence ID" value="KAK9720293.1"/>
    <property type="molecule type" value="Genomic_DNA"/>
</dbReference>
<feature type="signal peptide" evidence="6">
    <location>
        <begin position="1"/>
        <end position="19"/>
    </location>
</feature>
<comment type="similarity">
    <text evidence="1 6">Belongs to the type-B carboxylesterase/lipase family.</text>
</comment>
<evidence type="ECO:0000256" key="1">
    <source>
        <dbReference type="ARBA" id="ARBA00005964"/>
    </source>
</evidence>